<comment type="catalytic activity">
    <reaction evidence="6 8">
        <text>2-deoxy-D-ribose 5-phosphate = D-glyceraldehyde 3-phosphate + acetaldehyde</text>
        <dbReference type="Rhea" id="RHEA:12821"/>
        <dbReference type="ChEBI" id="CHEBI:15343"/>
        <dbReference type="ChEBI" id="CHEBI:59776"/>
        <dbReference type="ChEBI" id="CHEBI:62877"/>
        <dbReference type="EC" id="4.1.2.4"/>
    </reaction>
</comment>
<dbReference type="Pfam" id="PF00293">
    <property type="entry name" value="NUDIX"/>
    <property type="match status" value="1"/>
</dbReference>
<dbReference type="InterPro" id="IPR011343">
    <property type="entry name" value="DeoC"/>
</dbReference>
<dbReference type="Proteomes" id="UP000535838">
    <property type="component" value="Unassembled WGS sequence"/>
</dbReference>
<evidence type="ECO:0000256" key="6">
    <source>
        <dbReference type="ARBA" id="ARBA00048791"/>
    </source>
</evidence>
<dbReference type="GO" id="GO:0016787">
    <property type="term" value="F:hydrolase activity"/>
    <property type="evidence" value="ECO:0007669"/>
    <property type="project" value="UniProtKB-KW"/>
</dbReference>
<evidence type="ECO:0000256" key="2">
    <source>
        <dbReference type="ARBA" id="ARBA00022490"/>
    </source>
</evidence>
<comment type="subcellular location">
    <subcellularLocation>
        <location evidence="8">Cytoplasm</location>
    </subcellularLocation>
</comment>
<evidence type="ECO:0000256" key="3">
    <source>
        <dbReference type="ARBA" id="ARBA00022801"/>
    </source>
</evidence>
<dbReference type="PANTHER" id="PTHR10889">
    <property type="entry name" value="DEOXYRIBOSE-PHOSPHATE ALDOLASE"/>
    <property type="match status" value="1"/>
</dbReference>
<dbReference type="InterPro" id="IPR028581">
    <property type="entry name" value="DeoC_typeI"/>
</dbReference>
<dbReference type="Gene3D" id="3.90.79.10">
    <property type="entry name" value="Nucleoside Triphosphate Pyrophosphohydrolase"/>
    <property type="match status" value="1"/>
</dbReference>
<dbReference type="SUPFAM" id="SSF51569">
    <property type="entry name" value="Aldolase"/>
    <property type="match status" value="1"/>
</dbReference>
<dbReference type="InterPro" id="IPR015797">
    <property type="entry name" value="NUDIX_hydrolase-like_dom_sf"/>
</dbReference>
<dbReference type="InterPro" id="IPR013785">
    <property type="entry name" value="Aldolase_TIM"/>
</dbReference>
<feature type="active site" description="Proton donor/acceptor" evidence="8">
    <location>
        <position position="354"/>
    </location>
</feature>
<evidence type="ECO:0000256" key="1">
    <source>
        <dbReference type="ARBA" id="ARBA00010936"/>
    </source>
</evidence>
<dbReference type="Pfam" id="PF01791">
    <property type="entry name" value="DeoC"/>
    <property type="match status" value="1"/>
</dbReference>
<dbReference type="FunFam" id="3.20.20.70:FF:000044">
    <property type="entry name" value="Deoxyribose-phosphate aldolase"/>
    <property type="match status" value="1"/>
</dbReference>
<comment type="caution">
    <text evidence="10">The sequence shown here is derived from an EMBL/GenBank/DDBJ whole genome shotgun (WGS) entry which is preliminary data.</text>
</comment>
<evidence type="ECO:0000256" key="4">
    <source>
        <dbReference type="ARBA" id="ARBA00023239"/>
    </source>
</evidence>
<keyword evidence="11" id="KW-1185">Reference proteome</keyword>
<name>A0A841SWB2_9BACL</name>
<dbReference type="GO" id="GO:0006018">
    <property type="term" value="P:2-deoxyribose 1-phosphate catabolic process"/>
    <property type="evidence" value="ECO:0007669"/>
    <property type="project" value="UniProtKB-UniRule"/>
</dbReference>
<dbReference type="HAMAP" id="MF_00114">
    <property type="entry name" value="DeoC_type1"/>
    <property type="match status" value="1"/>
</dbReference>
<proteinExistence type="inferred from homology"/>
<keyword evidence="5 8" id="KW-0704">Schiff base</keyword>
<dbReference type="PROSITE" id="PS51462">
    <property type="entry name" value="NUDIX"/>
    <property type="match status" value="1"/>
</dbReference>
<feature type="domain" description="Nudix hydrolase" evidence="9">
    <location>
        <begin position="15"/>
        <end position="146"/>
    </location>
</feature>
<dbReference type="UniPathway" id="UPA00002">
    <property type="reaction ID" value="UER00468"/>
</dbReference>
<dbReference type="CDD" id="cd00959">
    <property type="entry name" value="DeoC"/>
    <property type="match status" value="1"/>
</dbReference>
<protein>
    <recommendedName>
        <fullName evidence="8">Deoxyribose-phosphate aldolase</fullName>
        <shortName evidence="8">DERA</shortName>
        <ecNumber evidence="8">4.1.2.4</ecNumber>
    </recommendedName>
    <alternativeName>
        <fullName evidence="8">2-deoxy-D-ribose 5-phosphate aldolase</fullName>
    </alternativeName>
    <alternativeName>
        <fullName evidence="8">Phosphodeoxyriboaldolase</fullName>
        <shortName evidence="8">Deoxyriboaldolase</shortName>
    </alternativeName>
</protein>
<reference evidence="10 11" key="1">
    <citation type="submission" date="2020-08" db="EMBL/GenBank/DDBJ databases">
        <title>Cohnella phylogeny.</title>
        <authorList>
            <person name="Dunlap C."/>
        </authorList>
    </citation>
    <scope>NUCLEOTIDE SEQUENCE [LARGE SCALE GENOMIC DNA]</scope>
    <source>
        <strain evidence="10 11">DSM 25241</strain>
    </source>
</reference>
<dbReference type="SUPFAM" id="SSF55811">
    <property type="entry name" value="Nudix"/>
    <property type="match status" value="1"/>
</dbReference>
<organism evidence="10 11">
    <name type="scientific">Cohnella thailandensis</name>
    <dbReference type="NCBI Taxonomy" id="557557"/>
    <lineage>
        <taxon>Bacteria</taxon>
        <taxon>Bacillati</taxon>
        <taxon>Bacillota</taxon>
        <taxon>Bacilli</taxon>
        <taxon>Bacillales</taxon>
        <taxon>Paenibacillaceae</taxon>
        <taxon>Cohnella</taxon>
    </lineage>
</organism>
<gene>
    <name evidence="8 10" type="primary">deoC</name>
    <name evidence="10" type="ORF">H7B67_18990</name>
</gene>
<comment type="function">
    <text evidence="7 8">Catalyzes a reversible aldol reaction between acetaldehyde and D-glyceraldehyde 3-phosphate to generate 2-deoxy-D-ribose 5-phosphate.</text>
</comment>
<dbReference type="SMART" id="SM01133">
    <property type="entry name" value="DeoC"/>
    <property type="match status" value="1"/>
</dbReference>
<accession>A0A841SWB2</accession>
<dbReference type="PROSITE" id="PS00893">
    <property type="entry name" value="NUDIX_BOX"/>
    <property type="match status" value="1"/>
</dbReference>
<dbReference type="GO" id="GO:0004139">
    <property type="term" value="F:deoxyribose-phosphate aldolase activity"/>
    <property type="evidence" value="ECO:0007669"/>
    <property type="project" value="UniProtKB-UniRule"/>
</dbReference>
<keyword evidence="2 8" id="KW-0963">Cytoplasm</keyword>
<dbReference type="CDD" id="cd03673">
    <property type="entry name" value="NUDIX_Ap6A_hydrolase"/>
    <property type="match status" value="1"/>
</dbReference>
<feature type="active site" description="Schiff-base intermediate with acetaldehyde" evidence="8">
    <location>
        <position position="325"/>
    </location>
</feature>
<comment type="similarity">
    <text evidence="1 8">Belongs to the DeoC/FbaB aldolase family. DeoC type 1 subfamily.</text>
</comment>
<dbReference type="EMBL" id="JACJVQ010000017">
    <property type="protein sequence ID" value="MBB6636214.1"/>
    <property type="molecule type" value="Genomic_DNA"/>
</dbReference>
<keyword evidence="4 8" id="KW-0456">Lyase</keyword>
<comment type="pathway">
    <text evidence="8">Carbohydrate degradation; 2-deoxy-D-ribose 1-phosphate degradation; D-glyceraldehyde 3-phosphate and acetaldehyde from 2-deoxy-alpha-D-ribose 1-phosphate: step 2/2.</text>
</comment>
<evidence type="ECO:0000259" key="9">
    <source>
        <dbReference type="PROSITE" id="PS51462"/>
    </source>
</evidence>
<sequence length="398" mass="42198">MKSFCCLPIGGEARVKEISAGGVVYRNRDGRLEIQLIRDRFGKITLAKGKLEAEETERQAALREVEEETGIRGAIVAPLSVIRYEYESSERVTVQKEVHYYLVEAGEGSHRAQTEEISGVDWFSPEESWRLQLAEGYDTNDEVLRQALEKLGISTLGHSRPDAAGRFPIWLPGTPIAPFIDHTLLKAEASSADFRKLCEEALLYGFYGVCVNGRWVRQCREQLSGTNVKVCGVVGFPLGAGATRAKAFEAAAAVEDGAAEIDMALSVGKLLEGDYASVERDISAVVQAVQGGALVKVILETGMLTSDQKREACRLAEAAGADYVKTSTGFGPGGATADDIALMKASVSSRMGVKASGGIRDAAKARQLLLAGASRLGTSSGVAIAAGAAGSAMGSESC</sequence>
<dbReference type="Gene3D" id="3.20.20.70">
    <property type="entry name" value="Aldolase class I"/>
    <property type="match status" value="1"/>
</dbReference>
<dbReference type="GO" id="GO:0005737">
    <property type="term" value="C:cytoplasm"/>
    <property type="evidence" value="ECO:0007669"/>
    <property type="project" value="UniProtKB-SubCell"/>
</dbReference>
<dbReference type="InterPro" id="IPR000086">
    <property type="entry name" value="NUDIX_hydrolase_dom"/>
</dbReference>
<keyword evidence="3" id="KW-0378">Hydrolase</keyword>
<dbReference type="InterPro" id="IPR002915">
    <property type="entry name" value="DeoC/FbaB/LacD_aldolase"/>
</dbReference>
<feature type="active site" description="Proton donor/acceptor" evidence="8">
    <location>
        <position position="262"/>
    </location>
</feature>
<dbReference type="EC" id="4.1.2.4" evidence="8"/>
<evidence type="ECO:0000313" key="11">
    <source>
        <dbReference type="Proteomes" id="UP000535838"/>
    </source>
</evidence>
<evidence type="ECO:0000256" key="5">
    <source>
        <dbReference type="ARBA" id="ARBA00023270"/>
    </source>
</evidence>
<dbReference type="GO" id="GO:0016052">
    <property type="term" value="P:carbohydrate catabolic process"/>
    <property type="evidence" value="ECO:0007669"/>
    <property type="project" value="TreeGrafter"/>
</dbReference>
<dbReference type="NCBIfam" id="TIGR00126">
    <property type="entry name" value="deoC"/>
    <property type="match status" value="1"/>
</dbReference>
<dbReference type="AlphaFoldDB" id="A0A841SWB2"/>
<evidence type="ECO:0000313" key="10">
    <source>
        <dbReference type="EMBL" id="MBB6636214.1"/>
    </source>
</evidence>
<dbReference type="InterPro" id="IPR020084">
    <property type="entry name" value="NUDIX_hydrolase_CS"/>
</dbReference>
<evidence type="ECO:0000256" key="8">
    <source>
        <dbReference type="HAMAP-Rule" id="MF_00114"/>
    </source>
</evidence>
<dbReference type="PANTHER" id="PTHR10889:SF1">
    <property type="entry name" value="DEOXYRIBOSE-PHOSPHATE ALDOLASE"/>
    <property type="match status" value="1"/>
</dbReference>
<evidence type="ECO:0000256" key="7">
    <source>
        <dbReference type="ARBA" id="ARBA00056337"/>
    </source>
</evidence>
<dbReference type="GO" id="GO:0009264">
    <property type="term" value="P:deoxyribonucleotide catabolic process"/>
    <property type="evidence" value="ECO:0007669"/>
    <property type="project" value="UniProtKB-UniRule"/>
</dbReference>